<evidence type="ECO:0000256" key="1">
    <source>
        <dbReference type="ARBA" id="ARBA00005047"/>
    </source>
</evidence>
<dbReference type="PROSITE" id="PS00955">
    <property type="entry name" value="IGP_DEHYDRATASE_2"/>
    <property type="match status" value="1"/>
</dbReference>
<dbReference type="GO" id="GO:0000105">
    <property type="term" value="P:L-histidine biosynthetic process"/>
    <property type="evidence" value="ECO:0007669"/>
    <property type="project" value="UniProtKB-UniRule"/>
</dbReference>
<comment type="caution">
    <text evidence="7">The sequence shown here is derived from an EMBL/GenBank/DDBJ whole genome shotgun (WGS) entry which is preliminary data.</text>
</comment>
<keyword evidence="5 6" id="KW-0456">Lyase</keyword>
<evidence type="ECO:0000313" key="8">
    <source>
        <dbReference type="Proteomes" id="UP000886865"/>
    </source>
</evidence>
<dbReference type="FunFam" id="3.30.230.40:FF:000001">
    <property type="entry name" value="Imidazoleglycerol-phosphate dehydratase HisB"/>
    <property type="match status" value="1"/>
</dbReference>
<dbReference type="PANTHER" id="PTHR23133">
    <property type="entry name" value="IMIDAZOLEGLYCEROL-PHOSPHATE DEHYDRATASE HIS7"/>
    <property type="match status" value="1"/>
</dbReference>
<organism evidence="7 8">
    <name type="scientific">Candidatus Galligastranaerophilus intestinavium</name>
    <dbReference type="NCBI Taxonomy" id="2840836"/>
    <lineage>
        <taxon>Bacteria</taxon>
        <taxon>Candidatus Galligastranaerophilus</taxon>
    </lineage>
</organism>
<dbReference type="GO" id="GO:0004424">
    <property type="term" value="F:imidazoleglycerol-phosphate dehydratase activity"/>
    <property type="evidence" value="ECO:0007669"/>
    <property type="project" value="UniProtKB-UniRule"/>
</dbReference>
<reference evidence="7" key="2">
    <citation type="journal article" date="2021" name="PeerJ">
        <title>Extensive microbial diversity within the chicken gut microbiome revealed by metagenomics and culture.</title>
        <authorList>
            <person name="Gilroy R."/>
            <person name="Ravi A."/>
            <person name="Getino M."/>
            <person name="Pursley I."/>
            <person name="Horton D.L."/>
            <person name="Alikhan N.F."/>
            <person name="Baker D."/>
            <person name="Gharbi K."/>
            <person name="Hall N."/>
            <person name="Watson M."/>
            <person name="Adriaenssens E.M."/>
            <person name="Foster-Nyarko E."/>
            <person name="Jarju S."/>
            <person name="Secka A."/>
            <person name="Antonio M."/>
            <person name="Oren A."/>
            <person name="Chaudhuri R.R."/>
            <person name="La Ragione R."/>
            <person name="Hildebrand F."/>
            <person name="Pallen M.J."/>
        </authorList>
    </citation>
    <scope>NUCLEOTIDE SEQUENCE</scope>
    <source>
        <strain evidence="7">CHK152-2871</strain>
    </source>
</reference>
<dbReference type="NCBIfam" id="NF002111">
    <property type="entry name" value="PRK00951.2-1"/>
    <property type="match status" value="1"/>
</dbReference>
<accession>A0A9D1JWW0</accession>
<evidence type="ECO:0000256" key="3">
    <source>
        <dbReference type="ARBA" id="ARBA00022605"/>
    </source>
</evidence>
<dbReference type="HAMAP" id="MF_00076">
    <property type="entry name" value="HisB"/>
    <property type="match status" value="1"/>
</dbReference>
<dbReference type="FunFam" id="3.30.230.40:FF:000003">
    <property type="entry name" value="Imidazoleglycerol-phosphate dehydratase HisB"/>
    <property type="match status" value="1"/>
</dbReference>
<dbReference type="Proteomes" id="UP000886865">
    <property type="component" value="Unassembled WGS sequence"/>
</dbReference>
<dbReference type="CDD" id="cd07914">
    <property type="entry name" value="IGPD"/>
    <property type="match status" value="1"/>
</dbReference>
<comment type="pathway">
    <text evidence="1 6">Amino-acid biosynthesis; L-histidine biosynthesis; L-histidine from 5-phospho-alpha-D-ribose 1-diphosphate: step 6/9.</text>
</comment>
<dbReference type="AlphaFoldDB" id="A0A9D1JWW0"/>
<dbReference type="NCBIfam" id="NF002114">
    <property type="entry name" value="PRK00951.2-4"/>
    <property type="match status" value="1"/>
</dbReference>
<dbReference type="Pfam" id="PF00475">
    <property type="entry name" value="IGPD"/>
    <property type="match status" value="1"/>
</dbReference>
<dbReference type="GO" id="GO:0005737">
    <property type="term" value="C:cytoplasm"/>
    <property type="evidence" value="ECO:0007669"/>
    <property type="project" value="UniProtKB-SubCell"/>
</dbReference>
<keyword evidence="3 6" id="KW-0028">Amino-acid biosynthesis</keyword>
<evidence type="ECO:0000256" key="2">
    <source>
        <dbReference type="ARBA" id="ARBA00016664"/>
    </source>
</evidence>
<sequence>MQTVKKSRHTKETEIEITFNPEGSGNYKINTPIKFFNHMLELFCAHSMTDLCIDAKSLDCDPHHLVEDCAITLGSAIRESLGDKSGINRYASVILPMDEALIMCAVDISGRAYLKCDIQIKEEKTADFETVLLAHFFASLTQSAGITLHLKMLEGQDPHHIIECTFKAFAHAIRQAISKDLKNQNKILSTKGVL</sequence>
<dbReference type="EMBL" id="DVJQ01000004">
    <property type="protein sequence ID" value="HIS73475.1"/>
    <property type="molecule type" value="Genomic_DNA"/>
</dbReference>
<dbReference type="SUPFAM" id="SSF54211">
    <property type="entry name" value="Ribosomal protein S5 domain 2-like"/>
    <property type="match status" value="2"/>
</dbReference>
<evidence type="ECO:0000256" key="6">
    <source>
        <dbReference type="HAMAP-Rule" id="MF_00076"/>
    </source>
</evidence>
<comment type="catalytic activity">
    <reaction evidence="6">
        <text>D-erythro-1-(imidazol-4-yl)glycerol 3-phosphate = 3-(imidazol-4-yl)-2-oxopropyl phosphate + H2O</text>
        <dbReference type="Rhea" id="RHEA:11040"/>
        <dbReference type="ChEBI" id="CHEBI:15377"/>
        <dbReference type="ChEBI" id="CHEBI:57766"/>
        <dbReference type="ChEBI" id="CHEBI:58278"/>
        <dbReference type="EC" id="4.2.1.19"/>
    </reaction>
</comment>
<dbReference type="EC" id="4.2.1.19" evidence="6"/>
<comment type="subcellular location">
    <subcellularLocation>
        <location evidence="6">Cytoplasm</location>
    </subcellularLocation>
</comment>
<evidence type="ECO:0000256" key="5">
    <source>
        <dbReference type="ARBA" id="ARBA00023239"/>
    </source>
</evidence>
<dbReference type="InterPro" id="IPR038494">
    <property type="entry name" value="IGPD_sf"/>
</dbReference>
<reference evidence="7" key="1">
    <citation type="submission" date="2020-10" db="EMBL/GenBank/DDBJ databases">
        <authorList>
            <person name="Gilroy R."/>
        </authorList>
    </citation>
    <scope>NUCLEOTIDE SEQUENCE</scope>
    <source>
        <strain evidence="7">CHK152-2871</strain>
    </source>
</reference>
<evidence type="ECO:0000313" key="7">
    <source>
        <dbReference type="EMBL" id="HIS73475.1"/>
    </source>
</evidence>
<dbReference type="InterPro" id="IPR020565">
    <property type="entry name" value="ImidazoleglycerP_deHydtase_CS"/>
</dbReference>
<gene>
    <name evidence="6 7" type="primary">hisB</name>
    <name evidence="7" type="ORF">IAA86_00465</name>
</gene>
<dbReference type="PANTHER" id="PTHR23133:SF2">
    <property type="entry name" value="IMIDAZOLEGLYCEROL-PHOSPHATE DEHYDRATASE"/>
    <property type="match status" value="1"/>
</dbReference>
<keyword evidence="6" id="KW-0963">Cytoplasm</keyword>
<proteinExistence type="inferred from homology"/>
<comment type="similarity">
    <text evidence="6">Belongs to the imidazoleglycerol-phosphate dehydratase family.</text>
</comment>
<dbReference type="Gene3D" id="3.30.230.40">
    <property type="entry name" value="Imidazole glycerol phosphate dehydratase, domain 1"/>
    <property type="match status" value="2"/>
</dbReference>
<keyword evidence="4 6" id="KW-0368">Histidine biosynthesis</keyword>
<evidence type="ECO:0000256" key="4">
    <source>
        <dbReference type="ARBA" id="ARBA00023102"/>
    </source>
</evidence>
<dbReference type="InterPro" id="IPR000807">
    <property type="entry name" value="ImidazoleglycerolP_deHydtase"/>
</dbReference>
<name>A0A9D1JWW0_9BACT</name>
<protein>
    <recommendedName>
        <fullName evidence="2 6">Imidazoleglycerol-phosphate dehydratase</fullName>
        <shortName evidence="6">IGPD</shortName>
        <ecNumber evidence="6">4.2.1.19</ecNumber>
    </recommendedName>
</protein>
<dbReference type="InterPro" id="IPR020568">
    <property type="entry name" value="Ribosomal_Su5_D2-typ_SF"/>
</dbReference>